<proteinExistence type="predicted"/>
<dbReference type="AlphaFoldDB" id="A0AA86QYE4"/>
<evidence type="ECO:0000313" key="2">
    <source>
        <dbReference type="EMBL" id="CAL6031727.1"/>
    </source>
</evidence>
<dbReference type="Proteomes" id="UP001642409">
    <property type="component" value="Unassembled WGS sequence"/>
</dbReference>
<protein>
    <submittedName>
        <fullName evidence="2">Hypothetical_protein</fullName>
    </submittedName>
</protein>
<gene>
    <name evidence="2" type="ORF">HINF_LOCUS34145</name>
    <name evidence="1" type="ORF">HINF_LOCUS50572</name>
</gene>
<dbReference type="EMBL" id="CATOUU010000960">
    <property type="protein sequence ID" value="CAI9962927.1"/>
    <property type="molecule type" value="Genomic_DNA"/>
</dbReference>
<dbReference type="EMBL" id="CAXDID020000120">
    <property type="protein sequence ID" value="CAL6031727.1"/>
    <property type="molecule type" value="Genomic_DNA"/>
</dbReference>
<keyword evidence="3" id="KW-1185">Reference proteome</keyword>
<reference evidence="2 3" key="2">
    <citation type="submission" date="2024-07" db="EMBL/GenBank/DDBJ databases">
        <authorList>
            <person name="Akdeniz Z."/>
        </authorList>
    </citation>
    <scope>NUCLEOTIDE SEQUENCE [LARGE SCALE GENOMIC DNA]</scope>
</reference>
<sequence length="459" mass="53414">MCKFYAPLIKFLYHKNINLKNKKQKSNKIIQIKKSNISYNQDRTRIIVQFNEDDIVKFSVNQVSTDYEVNQSKKQSTNLNKKYVVALDDILNIRKFKVCSDFDNVQNVVTFQKQFNIREVKHCVKIQQIDIDHRFQVQDWHNNYVKVDETQIKPVVAVVPKQEPYISKQKEGVLFIEQSPLKITKFDKFYHCKKVIGIEIDHRFQVLTKNGQYQFFDEQPLKLITKRKQLIQQFKTVTNNKEDYFQQIYQQGKLISKNNADLQPKPSIVNASNQQITSIPLPTNQFSTVEDNIQLNPQTSNIPLKSNLSTIPLPANSSTQQLSNQSSSIQVNQNVSNVQPNNNFTTFVPLLDQKFDSFVQNANPAQKSNIMDIIRSQIQLAPLQLQMSKMNEIVLRSRKNIPPQPMNGVFKLQSKQKEETDEYYYYDEDELNEIDTRKPVQTIGQVIMAQKPSTVIGEK</sequence>
<accession>A0AA86QYE4</accession>
<evidence type="ECO:0000313" key="3">
    <source>
        <dbReference type="Proteomes" id="UP001642409"/>
    </source>
</evidence>
<reference evidence="1" key="1">
    <citation type="submission" date="2023-06" db="EMBL/GenBank/DDBJ databases">
        <authorList>
            <person name="Kurt Z."/>
        </authorList>
    </citation>
    <scope>NUCLEOTIDE SEQUENCE</scope>
</reference>
<comment type="caution">
    <text evidence="1">The sequence shown here is derived from an EMBL/GenBank/DDBJ whole genome shotgun (WGS) entry which is preliminary data.</text>
</comment>
<name>A0AA86QYE4_9EUKA</name>
<evidence type="ECO:0000313" key="1">
    <source>
        <dbReference type="EMBL" id="CAI9962927.1"/>
    </source>
</evidence>
<organism evidence="1">
    <name type="scientific">Hexamita inflata</name>
    <dbReference type="NCBI Taxonomy" id="28002"/>
    <lineage>
        <taxon>Eukaryota</taxon>
        <taxon>Metamonada</taxon>
        <taxon>Diplomonadida</taxon>
        <taxon>Hexamitidae</taxon>
        <taxon>Hexamitinae</taxon>
        <taxon>Hexamita</taxon>
    </lineage>
</organism>